<evidence type="ECO:0008006" key="3">
    <source>
        <dbReference type="Google" id="ProtNLM"/>
    </source>
</evidence>
<dbReference type="InParanoid" id="A0A423WSG7"/>
<organism evidence="1 2">
    <name type="scientific">Cytospora leucostoma</name>
    <dbReference type="NCBI Taxonomy" id="1230097"/>
    <lineage>
        <taxon>Eukaryota</taxon>
        <taxon>Fungi</taxon>
        <taxon>Dikarya</taxon>
        <taxon>Ascomycota</taxon>
        <taxon>Pezizomycotina</taxon>
        <taxon>Sordariomycetes</taxon>
        <taxon>Sordariomycetidae</taxon>
        <taxon>Diaporthales</taxon>
        <taxon>Cytosporaceae</taxon>
        <taxon>Cytospora</taxon>
    </lineage>
</organism>
<evidence type="ECO:0000313" key="2">
    <source>
        <dbReference type="Proteomes" id="UP000285146"/>
    </source>
</evidence>
<sequence>MSQHKYATRQAPMSIAPCPWNRLPVEVLLNIAHHLPDLRSISCLDGASIHFAAVFSTYGAEILESVMGPSLPLQTRQIIRIVVLLRSETSQPTLDIFFDQHFRERPISAACNPIPPETPQSVLRDILSTATVIADLTDHCLSEFMHRCLALRPSHLLDKTPFTKLDHIRHFSYHWPQYPCQPYTPQSSGPPSWLEMHRAMNALWSLHLYLDLVTSIFSGRIAWADEGLGWDAVELRWMYKYYQGVETLAERDGRSFSFPGYSIKMISEGIALDTVVEFLEDFYGWKLPSCRREDVPVDGCSTIDEEKQQSLRLPSLSPEARSIDWEHEGIGPFPGCDDESRSNALPSSPTEFERLFFSSPAEDCIVDIFHWSRVFPELHLEFKSFQRLGIAFWDDRRLMALRLLRPHKEASSVHDRRHKAIFRKLNLFYTWKSIEPQEEIEELTGCGAA</sequence>
<keyword evidence="2" id="KW-1185">Reference proteome</keyword>
<gene>
    <name evidence="1" type="ORF">VPNG_08049</name>
</gene>
<dbReference type="Proteomes" id="UP000285146">
    <property type="component" value="Unassembled WGS sequence"/>
</dbReference>
<reference evidence="1 2" key="1">
    <citation type="submission" date="2015-09" db="EMBL/GenBank/DDBJ databases">
        <title>Host preference determinants of Valsa canker pathogens revealed by comparative genomics.</title>
        <authorList>
            <person name="Yin Z."/>
            <person name="Huang L."/>
        </authorList>
    </citation>
    <scope>NUCLEOTIDE SEQUENCE [LARGE SCALE GENOMIC DNA]</scope>
    <source>
        <strain evidence="1 2">SXYLt</strain>
    </source>
</reference>
<dbReference type="AlphaFoldDB" id="A0A423WSG7"/>
<accession>A0A423WSG7</accession>
<evidence type="ECO:0000313" key="1">
    <source>
        <dbReference type="EMBL" id="ROW06249.1"/>
    </source>
</evidence>
<dbReference type="OrthoDB" id="4358152at2759"/>
<comment type="caution">
    <text evidence="1">The sequence shown here is derived from an EMBL/GenBank/DDBJ whole genome shotgun (WGS) entry which is preliminary data.</text>
</comment>
<protein>
    <recommendedName>
        <fullName evidence="3">F-box domain-containing protein</fullName>
    </recommendedName>
</protein>
<proteinExistence type="predicted"/>
<dbReference type="STRING" id="1230097.A0A423WSG7"/>
<name>A0A423WSG7_9PEZI</name>
<dbReference type="EMBL" id="LKEB01000043">
    <property type="protein sequence ID" value="ROW06249.1"/>
    <property type="molecule type" value="Genomic_DNA"/>
</dbReference>